<comment type="caution">
    <text evidence="2">The sequence shown here is derived from an EMBL/GenBank/DDBJ whole genome shotgun (WGS) entry which is preliminary data.</text>
</comment>
<name>A0A7C8N7A7_ORBOL</name>
<evidence type="ECO:0000256" key="1">
    <source>
        <dbReference type="SAM" id="MobiDB-lite"/>
    </source>
</evidence>
<sequence length="267" mass="29889">MPSSSSSPPSPPAEPSMAATPTPSVQIPPLSFALVSTGVYRSGCPMPLNFPFLSKLHLKSIIYLADQDLPTDLQRFVAENNIQVFHFRVQQVRGDNNATDDNADGSLLENGLDTASEIVNEDGSTAISRRGSAISRRGSAAAMIFEEERERKEKKEKEKEKVENDPVSMRLALELLLDNRNFPVLIHSNKGKHRSGVLVACMRKLLQNWAFGSVKLEYYYFAGEKGKADVEFIEKFEPTLKYDERWAPAWLRYTPEEGKLIKVIKDG</sequence>
<gene>
    <name evidence="2" type="ORF">TWF102_010901</name>
</gene>
<feature type="region of interest" description="Disordered" evidence="1">
    <location>
        <begin position="1"/>
        <end position="22"/>
    </location>
</feature>
<dbReference type="AlphaFoldDB" id="A0A7C8N7A7"/>
<evidence type="ECO:0000313" key="3">
    <source>
        <dbReference type="Proteomes" id="UP000475325"/>
    </source>
</evidence>
<accession>A0A7C8N7A7</accession>
<dbReference type="SUPFAM" id="SSF52799">
    <property type="entry name" value="(Phosphotyrosine protein) phosphatases II"/>
    <property type="match status" value="1"/>
</dbReference>
<dbReference type="EMBL" id="WIQW01000080">
    <property type="protein sequence ID" value="KAF3086966.1"/>
    <property type="molecule type" value="Genomic_DNA"/>
</dbReference>
<dbReference type="Proteomes" id="UP000475325">
    <property type="component" value="Unassembled WGS sequence"/>
</dbReference>
<dbReference type="Pfam" id="PF03162">
    <property type="entry name" value="Y_phosphatase2"/>
    <property type="match status" value="2"/>
</dbReference>
<dbReference type="PANTHER" id="PTHR31126:SF74">
    <property type="entry name" value="TYROSINE-PROTEIN PHOSPHATASE-LIKE PROTEIN OCA2"/>
    <property type="match status" value="1"/>
</dbReference>
<dbReference type="Gene3D" id="3.90.190.10">
    <property type="entry name" value="Protein tyrosine phosphatase superfamily"/>
    <property type="match status" value="1"/>
</dbReference>
<protein>
    <submittedName>
        <fullName evidence="2">Uncharacterized protein</fullName>
    </submittedName>
</protein>
<dbReference type="GO" id="GO:0052840">
    <property type="term" value="F:inositol diphosphate tetrakisphosphate diphosphatase activity"/>
    <property type="evidence" value="ECO:0007669"/>
    <property type="project" value="TreeGrafter"/>
</dbReference>
<dbReference type="InterPro" id="IPR004861">
    <property type="entry name" value="Siw14-like"/>
</dbReference>
<reference evidence="2 3" key="1">
    <citation type="submission" date="2019-06" db="EMBL/GenBank/DDBJ databases">
        <authorList>
            <person name="Palmer J.M."/>
        </authorList>
    </citation>
    <scope>NUCLEOTIDE SEQUENCE [LARGE SCALE GENOMIC DNA]</scope>
    <source>
        <strain evidence="2 3">TWF102</strain>
    </source>
</reference>
<organism evidence="2 3">
    <name type="scientific">Orbilia oligospora</name>
    <name type="common">Nematode-trapping fungus</name>
    <name type="synonym">Arthrobotrys oligospora</name>
    <dbReference type="NCBI Taxonomy" id="2813651"/>
    <lineage>
        <taxon>Eukaryota</taxon>
        <taxon>Fungi</taxon>
        <taxon>Dikarya</taxon>
        <taxon>Ascomycota</taxon>
        <taxon>Pezizomycotina</taxon>
        <taxon>Orbiliomycetes</taxon>
        <taxon>Orbiliales</taxon>
        <taxon>Orbiliaceae</taxon>
        <taxon>Orbilia</taxon>
    </lineage>
</organism>
<proteinExistence type="predicted"/>
<dbReference type="GO" id="GO:0016791">
    <property type="term" value="F:phosphatase activity"/>
    <property type="evidence" value="ECO:0007669"/>
    <property type="project" value="TreeGrafter"/>
</dbReference>
<evidence type="ECO:0000313" key="2">
    <source>
        <dbReference type="EMBL" id="KAF3086966.1"/>
    </source>
</evidence>
<dbReference type="GO" id="GO:0005737">
    <property type="term" value="C:cytoplasm"/>
    <property type="evidence" value="ECO:0007669"/>
    <property type="project" value="TreeGrafter"/>
</dbReference>
<dbReference type="PANTHER" id="PTHR31126">
    <property type="entry name" value="TYROSINE-PROTEIN PHOSPHATASE"/>
    <property type="match status" value="1"/>
</dbReference>
<dbReference type="InterPro" id="IPR029021">
    <property type="entry name" value="Prot-tyrosine_phosphatase-like"/>
</dbReference>